<evidence type="ECO:0000256" key="1">
    <source>
        <dbReference type="SAM" id="Phobius"/>
    </source>
</evidence>
<keyword evidence="1" id="KW-0472">Membrane</keyword>
<feature type="transmembrane region" description="Helical" evidence="1">
    <location>
        <begin position="280"/>
        <end position="298"/>
    </location>
</feature>
<keyword evidence="1" id="KW-0812">Transmembrane</keyword>
<accession>A0A951PXN6</accession>
<feature type="transmembrane region" description="Helical" evidence="1">
    <location>
        <begin position="134"/>
        <end position="154"/>
    </location>
</feature>
<feature type="transmembrane region" description="Helical" evidence="1">
    <location>
        <begin position="196"/>
        <end position="217"/>
    </location>
</feature>
<reference evidence="2" key="1">
    <citation type="submission" date="2021-05" db="EMBL/GenBank/DDBJ databases">
        <authorList>
            <person name="Pietrasiak N."/>
            <person name="Ward R."/>
            <person name="Stajich J.E."/>
            <person name="Kurbessoian T."/>
        </authorList>
    </citation>
    <scope>NUCLEOTIDE SEQUENCE</scope>
    <source>
        <strain evidence="2">JT2-VF2</strain>
    </source>
</reference>
<evidence type="ECO:0000313" key="2">
    <source>
        <dbReference type="EMBL" id="MBW4560886.1"/>
    </source>
</evidence>
<keyword evidence="1" id="KW-1133">Transmembrane helix</keyword>
<sequence>MAYKEGIIKTKNYLLQFEHLLIMTKQNFLELAKQNLQGFYWPAWFPYPSSWFRALILVPIALPGTHLIVWGLTGIIISFVENRPLLLSFSLWFGIFLPTVFLAFLYHFIWYIWQRRNSKNTLSKLIPSCSSIWQGFYTTFVLALSFIIIVALFTELTFLECKYSQIAKSLNICNKYLTERTIKSIFSSIENKKFFVQPWFIIWIFNVSYLFQLELLFKKILNNQLKLIWKNKYKFNKNDAVRLENTDLPNDKQDNKNKKHQRQILEASQKYYNKSKNNKLVKLIFNLLAIGGTGLFLFTKVPLIKNNLSLYISSPNISSKITFNPDVFQQAGNKAISTANLAQSTIPEKEWKKVIIQWQAATSLMKTVPPANPNDATGQQRITKYKKKLRSTKRCSEGSVIKGSDGVQVQCVRNKWVPKL</sequence>
<proteinExistence type="predicted"/>
<gene>
    <name evidence="2" type="ORF">KME32_06940</name>
</gene>
<dbReference type="EMBL" id="JAHHHN010000003">
    <property type="protein sequence ID" value="MBW4560886.1"/>
    <property type="molecule type" value="Genomic_DNA"/>
</dbReference>
<feature type="transmembrane region" description="Helical" evidence="1">
    <location>
        <begin position="54"/>
        <end position="79"/>
    </location>
</feature>
<reference evidence="2" key="2">
    <citation type="journal article" date="2022" name="Microbiol. Resour. Announc.">
        <title>Metagenome Sequencing to Explore Phylogenomics of Terrestrial Cyanobacteria.</title>
        <authorList>
            <person name="Ward R.D."/>
            <person name="Stajich J.E."/>
            <person name="Johansen J.R."/>
            <person name="Huntemann M."/>
            <person name="Clum A."/>
            <person name="Foster B."/>
            <person name="Foster B."/>
            <person name="Roux S."/>
            <person name="Palaniappan K."/>
            <person name="Varghese N."/>
            <person name="Mukherjee S."/>
            <person name="Reddy T.B.K."/>
            <person name="Daum C."/>
            <person name="Copeland A."/>
            <person name="Chen I.A."/>
            <person name="Ivanova N.N."/>
            <person name="Kyrpides N.C."/>
            <person name="Shapiro N."/>
            <person name="Eloe-Fadrosh E.A."/>
            <person name="Pietrasiak N."/>
        </authorList>
    </citation>
    <scope>NUCLEOTIDE SEQUENCE</scope>
    <source>
        <strain evidence="2">JT2-VF2</strain>
    </source>
</reference>
<comment type="caution">
    <text evidence="2">The sequence shown here is derived from an EMBL/GenBank/DDBJ whole genome shotgun (WGS) entry which is preliminary data.</text>
</comment>
<feature type="transmembrane region" description="Helical" evidence="1">
    <location>
        <begin position="91"/>
        <end position="113"/>
    </location>
</feature>
<protein>
    <submittedName>
        <fullName evidence="2">Uncharacterized protein</fullName>
    </submittedName>
</protein>
<evidence type="ECO:0000313" key="3">
    <source>
        <dbReference type="Proteomes" id="UP000715781"/>
    </source>
</evidence>
<dbReference type="AlphaFoldDB" id="A0A951PXN6"/>
<dbReference type="Proteomes" id="UP000715781">
    <property type="component" value="Unassembled WGS sequence"/>
</dbReference>
<name>A0A951PXN6_9NOST</name>
<organism evidence="2 3">
    <name type="scientific">Mojavia pulchra JT2-VF2</name>
    <dbReference type="NCBI Taxonomy" id="287848"/>
    <lineage>
        <taxon>Bacteria</taxon>
        <taxon>Bacillati</taxon>
        <taxon>Cyanobacteriota</taxon>
        <taxon>Cyanophyceae</taxon>
        <taxon>Nostocales</taxon>
        <taxon>Nostocaceae</taxon>
    </lineage>
</organism>